<sequence>MHTLSDLDLSGQRVLTRVDFNVPMENAAITDDTRIQGALPTIRAILDGGGTPILMSHLGRPKGAPDPEFSLRPVADHLGTLLDVTVTFCETTIGDDAEACVADVAASGARGVVLLENTRFLPGETSNDDETARGLARLGDVFVSDAFGSVHRAHASTAGVAALLPSAAGKLLERELTFLHGALEDPDRPFVAILGGAKVSDKIGVIQALAPKVDRLLIGGAMAYTFLRALGHETGSSLVEEDKTDEAFRLYDQFRDTIVLPSDHIVADSFSADAETQTVETIPDGWMGLDIGPATTAQYKDVISNASTVIWNGPMGVFEMDAFASGTRAVAQALADATEASGAMTIVGGGDSVAAINESGLGDAVSHVSTGGGAMLELLEGQTLPGVAALG</sequence>
<dbReference type="GO" id="GO:0006094">
    <property type="term" value="P:gluconeogenesis"/>
    <property type="evidence" value="ECO:0007669"/>
    <property type="project" value="TreeGrafter"/>
</dbReference>
<evidence type="ECO:0000256" key="9">
    <source>
        <dbReference type="ARBA" id="ARBA00022777"/>
    </source>
</evidence>
<dbReference type="GO" id="GO:0005524">
    <property type="term" value="F:ATP binding"/>
    <property type="evidence" value="ECO:0007669"/>
    <property type="project" value="UniProtKB-KW"/>
</dbReference>
<feature type="binding site" evidence="12 13">
    <location>
        <begin position="57"/>
        <end position="60"/>
    </location>
    <ligand>
        <name>substrate</name>
    </ligand>
</feature>
<evidence type="ECO:0000256" key="6">
    <source>
        <dbReference type="ARBA" id="ARBA00016471"/>
    </source>
</evidence>
<evidence type="ECO:0000256" key="4">
    <source>
        <dbReference type="ARBA" id="ARBA00011245"/>
    </source>
</evidence>
<evidence type="ECO:0000256" key="5">
    <source>
        <dbReference type="ARBA" id="ARBA00013061"/>
    </source>
</evidence>
<feature type="binding site" evidence="12">
    <location>
        <position position="152"/>
    </location>
    <ligand>
        <name>substrate</name>
    </ligand>
</feature>
<evidence type="ECO:0000256" key="8">
    <source>
        <dbReference type="ARBA" id="ARBA00022741"/>
    </source>
</evidence>
<dbReference type="GO" id="GO:0006096">
    <property type="term" value="P:glycolytic process"/>
    <property type="evidence" value="ECO:0007669"/>
    <property type="project" value="UniProtKB-UniRule"/>
</dbReference>
<evidence type="ECO:0000256" key="2">
    <source>
        <dbReference type="ARBA" id="ARBA00004838"/>
    </source>
</evidence>
<reference evidence="16 17" key="1">
    <citation type="submission" date="2016-11" db="EMBL/GenBank/DDBJ databases">
        <title>Study of marine rhodopsin-containing bacteria.</title>
        <authorList>
            <person name="Yoshizawa S."/>
            <person name="Kumagai Y."/>
            <person name="Kogure K."/>
        </authorList>
    </citation>
    <scope>NUCLEOTIDE SEQUENCE [LARGE SCALE GENOMIC DNA]</scope>
    <source>
        <strain evidence="16 17">SG-29</strain>
    </source>
</reference>
<feature type="binding site" evidence="12">
    <location>
        <position position="34"/>
    </location>
    <ligand>
        <name>substrate</name>
    </ligand>
</feature>
<gene>
    <name evidence="12" type="primary">pgk</name>
    <name evidence="16" type="ORF">BSZ36_03535</name>
</gene>
<dbReference type="PRINTS" id="PR00477">
    <property type="entry name" value="PHGLYCKINASE"/>
</dbReference>
<proteinExistence type="inferred from homology"/>
<dbReference type="InterPro" id="IPR015824">
    <property type="entry name" value="Phosphoglycerate_kinase_N"/>
</dbReference>
<evidence type="ECO:0000256" key="3">
    <source>
        <dbReference type="ARBA" id="ARBA00008982"/>
    </source>
</evidence>
<name>A0A259TX61_9BACT</name>
<feature type="binding site" evidence="12 14">
    <location>
        <position position="202"/>
    </location>
    <ligand>
        <name>ATP</name>
        <dbReference type="ChEBI" id="CHEBI:30616"/>
    </ligand>
</feature>
<dbReference type="UniPathway" id="UPA00109">
    <property type="reaction ID" value="UER00185"/>
</dbReference>
<evidence type="ECO:0000256" key="14">
    <source>
        <dbReference type="PIRSR" id="PIRSR000724-2"/>
    </source>
</evidence>
<evidence type="ECO:0000313" key="16">
    <source>
        <dbReference type="EMBL" id="OZC02138.1"/>
    </source>
</evidence>
<comment type="caution">
    <text evidence="16">The sequence shown here is derived from an EMBL/GenBank/DDBJ whole genome shotgun (WGS) entry which is preliminary data.</text>
</comment>
<keyword evidence="10 12" id="KW-0067">ATP-binding</keyword>
<dbReference type="GO" id="GO:0043531">
    <property type="term" value="F:ADP binding"/>
    <property type="evidence" value="ECO:0007669"/>
    <property type="project" value="TreeGrafter"/>
</dbReference>
<dbReference type="Pfam" id="PF00162">
    <property type="entry name" value="PGK"/>
    <property type="match status" value="1"/>
</dbReference>
<feature type="binding site" evidence="12 14">
    <location>
        <position position="319"/>
    </location>
    <ligand>
        <name>ATP</name>
        <dbReference type="ChEBI" id="CHEBI:30616"/>
    </ligand>
</feature>
<evidence type="ECO:0000256" key="10">
    <source>
        <dbReference type="ARBA" id="ARBA00022840"/>
    </source>
</evidence>
<feature type="binding site" evidence="12">
    <location>
        <position position="119"/>
    </location>
    <ligand>
        <name>substrate</name>
    </ligand>
</feature>
<dbReference type="InParanoid" id="A0A259TX61"/>
<protein>
    <recommendedName>
        <fullName evidence="6 12">Phosphoglycerate kinase</fullName>
        <ecNumber evidence="5 12">2.7.2.3</ecNumber>
    </recommendedName>
</protein>
<feature type="binding site" evidence="13">
    <location>
        <position position="34"/>
    </location>
    <ligand>
        <name>(2R)-3-phosphoglycerate</name>
        <dbReference type="ChEBI" id="CHEBI:58272"/>
    </ligand>
</feature>
<comment type="similarity">
    <text evidence="3 12 15">Belongs to the phosphoglycerate kinase family.</text>
</comment>
<feature type="binding site" evidence="13">
    <location>
        <position position="152"/>
    </location>
    <ligand>
        <name>(2R)-3-phosphoglycerate</name>
        <dbReference type="ChEBI" id="CHEBI:58272"/>
    </ligand>
</feature>
<evidence type="ECO:0000256" key="13">
    <source>
        <dbReference type="PIRSR" id="PIRSR000724-1"/>
    </source>
</evidence>
<keyword evidence="8 12" id="KW-0547">Nucleotide-binding</keyword>
<dbReference type="GO" id="GO:0005829">
    <property type="term" value="C:cytosol"/>
    <property type="evidence" value="ECO:0007669"/>
    <property type="project" value="UniProtKB-ARBA"/>
</dbReference>
<dbReference type="CDD" id="cd00318">
    <property type="entry name" value="Phosphoglycerate_kinase"/>
    <property type="match status" value="1"/>
</dbReference>
<dbReference type="SUPFAM" id="SSF53748">
    <property type="entry name" value="Phosphoglycerate kinase"/>
    <property type="match status" value="1"/>
</dbReference>
<keyword evidence="12" id="KW-0963">Cytoplasm</keyword>
<organism evidence="16 17">
    <name type="scientific">Rubricoccus marinus</name>
    <dbReference type="NCBI Taxonomy" id="716817"/>
    <lineage>
        <taxon>Bacteria</taxon>
        <taxon>Pseudomonadati</taxon>
        <taxon>Rhodothermota</taxon>
        <taxon>Rhodothermia</taxon>
        <taxon>Rhodothermales</taxon>
        <taxon>Rubricoccaceae</taxon>
        <taxon>Rubricoccus</taxon>
    </lineage>
</organism>
<dbReference type="EMBL" id="MQWB01000001">
    <property type="protein sequence ID" value="OZC02138.1"/>
    <property type="molecule type" value="Genomic_DNA"/>
</dbReference>
<dbReference type="FunFam" id="3.40.50.1260:FF:000006">
    <property type="entry name" value="Phosphoglycerate kinase"/>
    <property type="match status" value="1"/>
</dbReference>
<comment type="subcellular location">
    <subcellularLocation>
        <location evidence="12">Cytoplasm</location>
    </subcellularLocation>
</comment>
<dbReference type="FunFam" id="3.40.50.1260:FF:000003">
    <property type="entry name" value="Phosphoglycerate kinase"/>
    <property type="match status" value="1"/>
</dbReference>
<evidence type="ECO:0000256" key="15">
    <source>
        <dbReference type="RuleBase" id="RU000532"/>
    </source>
</evidence>
<feature type="binding site" evidence="12 14">
    <location>
        <begin position="349"/>
        <end position="352"/>
    </location>
    <ligand>
        <name>ATP</name>
        <dbReference type="ChEBI" id="CHEBI:30616"/>
    </ligand>
</feature>
<keyword evidence="11 12" id="KW-0324">Glycolysis</keyword>
<dbReference type="PANTHER" id="PTHR11406">
    <property type="entry name" value="PHOSPHOGLYCERATE KINASE"/>
    <property type="match status" value="1"/>
</dbReference>
<feature type="binding site" evidence="12 13">
    <location>
        <begin position="19"/>
        <end position="21"/>
    </location>
    <ligand>
        <name>substrate</name>
    </ligand>
</feature>
<dbReference type="FunCoup" id="A0A259TX61">
    <property type="interactions" value="461"/>
</dbReference>
<dbReference type="AlphaFoldDB" id="A0A259TX61"/>
<keyword evidence="17" id="KW-1185">Reference proteome</keyword>
<dbReference type="Proteomes" id="UP000216446">
    <property type="component" value="Unassembled WGS sequence"/>
</dbReference>
<dbReference type="InterPro" id="IPR036043">
    <property type="entry name" value="Phosphoglycerate_kinase_sf"/>
</dbReference>
<dbReference type="EC" id="2.7.2.3" evidence="5 12"/>
<keyword evidence="9 12" id="KW-0418">Kinase</keyword>
<comment type="pathway">
    <text evidence="2 12">Carbohydrate degradation; glycolysis; pyruvate from D-glyceraldehyde 3-phosphate: step 2/5.</text>
</comment>
<dbReference type="RefSeq" id="WP_094546070.1">
    <property type="nucleotide sequence ID" value="NZ_MQWB01000001.1"/>
</dbReference>
<dbReference type="PANTHER" id="PTHR11406:SF23">
    <property type="entry name" value="PHOSPHOGLYCERATE KINASE 1, CHLOROPLASTIC-RELATED"/>
    <property type="match status" value="1"/>
</dbReference>
<feature type="binding site" evidence="12">
    <location>
        <position position="288"/>
    </location>
    <ligand>
        <name>ATP</name>
        <dbReference type="ChEBI" id="CHEBI:30616"/>
    </ligand>
</feature>
<accession>A0A259TX61</accession>
<evidence type="ECO:0000313" key="17">
    <source>
        <dbReference type="Proteomes" id="UP000216446"/>
    </source>
</evidence>
<evidence type="ECO:0000256" key="12">
    <source>
        <dbReference type="HAMAP-Rule" id="MF_00145"/>
    </source>
</evidence>
<feature type="binding site" evidence="13">
    <location>
        <position position="119"/>
    </location>
    <ligand>
        <name>(2R)-3-phosphoglycerate</name>
        <dbReference type="ChEBI" id="CHEBI:58272"/>
    </ligand>
</feature>
<dbReference type="Gene3D" id="3.40.50.1260">
    <property type="entry name" value="Phosphoglycerate kinase, N-terminal domain"/>
    <property type="match status" value="2"/>
</dbReference>
<dbReference type="GO" id="GO:0004618">
    <property type="term" value="F:phosphoglycerate kinase activity"/>
    <property type="evidence" value="ECO:0007669"/>
    <property type="project" value="UniProtKB-UniRule"/>
</dbReference>
<comment type="catalytic activity">
    <reaction evidence="1 12 15">
        <text>(2R)-3-phosphoglycerate + ATP = (2R)-3-phospho-glyceroyl phosphate + ADP</text>
        <dbReference type="Rhea" id="RHEA:14801"/>
        <dbReference type="ChEBI" id="CHEBI:30616"/>
        <dbReference type="ChEBI" id="CHEBI:57604"/>
        <dbReference type="ChEBI" id="CHEBI:58272"/>
        <dbReference type="ChEBI" id="CHEBI:456216"/>
        <dbReference type="EC" id="2.7.2.3"/>
    </reaction>
</comment>
<evidence type="ECO:0000256" key="1">
    <source>
        <dbReference type="ARBA" id="ARBA00000642"/>
    </source>
</evidence>
<dbReference type="OrthoDB" id="9808460at2"/>
<dbReference type="PIRSF" id="PIRSF000724">
    <property type="entry name" value="Pgk"/>
    <property type="match status" value="1"/>
</dbReference>
<keyword evidence="7 12" id="KW-0808">Transferase</keyword>
<evidence type="ECO:0000256" key="11">
    <source>
        <dbReference type="ARBA" id="ARBA00023152"/>
    </source>
</evidence>
<dbReference type="HAMAP" id="MF_00145">
    <property type="entry name" value="Phosphoglyc_kinase"/>
    <property type="match status" value="1"/>
</dbReference>
<evidence type="ECO:0000256" key="7">
    <source>
        <dbReference type="ARBA" id="ARBA00022679"/>
    </source>
</evidence>
<comment type="subunit">
    <text evidence="4 12">Monomer.</text>
</comment>
<dbReference type="InterPro" id="IPR001576">
    <property type="entry name" value="Phosphoglycerate_kinase"/>
</dbReference>